<protein>
    <recommendedName>
        <fullName evidence="4">Phosphoribosylglycinamide formyltransferase</fullName>
        <ecNumber evidence="4">2.1.2.2</ecNumber>
    </recommendedName>
    <alternativeName>
        <fullName evidence="4">5'-phosphoribosylglycinamide transformylase</fullName>
    </alternativeName>
    <alternativeName>
        <fullName evidence="4">GAR transformylase</fullName>
        <shortName evidence="4">GART</shortName>
    </alternativeName>
</protein>
<proteinExistence type="inferred from homology"/>
<evidence type="ECO:0000259" key="5">
    <source>
        <dbReference type="Pfam" id="PF00551"/>
    </source>
</evidence>
<dbReference type="CDD" id="cd08645">
    <property type="entry name" value="FMT_core_GART"/>
    <property type="match status" value="1"/>
</dbReference>
<evidence type="ECO:0000313" key="7">
    <source>
        <dbReference type="Proteomes" id="UP001595710"/>
    </source>
</evidence>
<evidence type="ECO:0000256" key="2">
    <source>
        <dbReference type="ARBA" id="ARBA00022679"/>
    </source>
</evidence>
<dbReference type="RefSeq" id="WP_290282075.1">
    <property type="nucleotide sequence ID" value="NZ_JAUFQI010000001.1"/>
</dbReference>
<name>A0ABV7WVW6_9GAMM</name>
<dbReference type="Pfam" id="PF00551">
    <property type="entry name" value="Formyl_trans_N"/>
    <property type="match status" value="1"/>
</dbReference>
<dbReference type="PANTHER" id="PTHR43369">
    <property type="entry name" value="PHOSPHORIBOSYLGLYCINAMIDE FORMYLTRANSFERASE"/>
    <property type="match status" value="1"/>
</dbReference>
<dbReference type="SUPFAM" id="SSF53328">
    <property type="entry name" value="Formyltransferase"/>
    <property type="match status" value="1"/>
</dbReference>
<dbReference type="Gene3D" id="3.40.50.170">
    <property type="entry name" value="Formyl transferase, N-terminal domain"/>
    <property type="match status" value="1"/>
</dbReference>
<comment type="similarity">
    <text evidence="4">Belongs to the GART family.</text>
</comment>
<comment type="pathway">
    <text evidence="1 4">Purine metabolism; IMP biosynthesis via de novo pathway; N(2)-formyl-N(1)-(5-phospho-D-ribosyl)glycinamide from N(1)-(5-phospho-D-ribosyl)glycinamide (10-formyl THF route): step 1/1.</text>
</comment>
<feature type="binding site" evidence="4">
    <location>
        <position position="66"/>
    </location>
    <ligand>
        <name>(6R)-10-formyltetrahydrofolate</name>
        <dbReference type="ChEBI" id="CHEBI:195366"/>
    </ligand>
</feature>
<organism evidence="6 7">
    <name type="scientific">Reinekea marina</name>
    <dbReference type="NCBI Taxonomy" id="1310421"/>
    <lineage>
        <taxon>Bacteria</taxon>
        <taxon>Pseudomonadati</taxon>
        <taxon>Pseudomonadota</taxon>
        <taxon>Gammaproteobacteria</taxon>
        <taxon>Oceanospirillales</taxon>
        <taxon>Saccharospirillaceae</taxon>
        <taxon>Reinekea</taxon>
    </lineage>
</organism>
<dbReference type="PANTHER" id="PTHR43369:SF2">
    <property type="entry name" value="PHOSPHORIBOSYLGLYCINAMIDE FORMYLTRANSFERASE"/>
    <property type="match status" value="1"/>
</dbReference>
<feature type="binding site" evidence="4">
    <location>
        <begin position="13"/>
        <end position="15"/>
    </location>
    <ligand>
        <name>N(1)-(5-phospho-beta-D-ribosyl)glycinamide</name>
        <dbReference type="ChEBI" id="CHEBI:143788"/>
    </ligand>
</feature>
<feature type="active site" description="Proton donor" evidence="4">
    <location>
        <position position="110"/>
    </location>
</feature>
<evidence type="ECO:0000313" key="6">
    <source>
        <dbReference type="EMBL" id="MFC3702469.1"/>
    </source>
</evidence>
<dbReference type="Proteomes" id="UP001595710">
    <property type="component" value="Unassembled WGS sequence"/>
</dbReference>
<reference evidence="7" key="1">
    <citation type="journal article" date="2019" name="Int. J. Syst. Evol. Microbiol.">
        <title>The Global Catalogue of Microorganisms (GCM) 10K type strain sequencing project: providing services to taxonomists for standard genome sequencing and annotation.</title>
        <authorList>
            <consortium name="The Broad Institute Genomics Platform"/>
            <consortium name="The Broad Institute Genome Sequencing Center for Infectious Disease"/>
            <person name="Wu L."/>
            <person name="Ma J."/>
        </authorList>
    </citation>
    <scope>NUCLEOTIDE SEQUENCE [LARGE SCALE GENOMIC DNA]</scope>
    <source>
        <strain evidence="7">CECT 8288</strain>
    </source>
</reference>
<comment type="caution">
    <text evidence="6">The sequence shown here is derived from an EMBL/GenBank/DDBJ whole genome shotgun (WGS) entry which is preliminary data.</text>
</comment>
<gene>
    <name evidence="4 6" type="primary">purN</name>
    <name evidence="6" type="ORF">ACFOND_12535</name>
</gene>
<evidence type="ECO:0000256" key="4">
    <source>
        <dbReference type="HAMAP-Rule" id="MF_01930"/>
    </source>
</evidence>
<feature type="domain" description="Formyl transferase N-terminal" evidence="5">
    <location>
        <begin position="3"/>
        <end position="183"/>
    </location>
</feature>
<dbReference type="EC" id="2.1.2.2" evidence="4"/>
<keyword evidence="3 4" id="KW-0658">Purine biosynthesis</keyword>
<evidence type="ECO:0000256" key="3">
    <source>
        <dbReference type="ARBA" id="ARBA00022755"/>
    </source>
</evidence>
<dbReference type="EMBL" id="JBHRYN010000013">
    <property type="protein sequence ID" value="MFC3702469.1"/>
    <property type="molecule type" value="Genomic_DNA"/>
</dbReference>
<dbReference type="InterPro" id="IPR004607">
    <property type="entry name" value="GART"/>
</dbReference>
<comment type="catalytic activity">
    <reaction evidence="4">
        <text>N(1)-(5-phospho-beta-D-ribosyl)glycinamide + (6R)-10-formyltetrahydrofolate = N(2)-formyl-N(1)-(5-phospho-beta-D-ribosyl)glycinamide + (6S)-5,6,7,8-tetrahydrofolate + H(+)</text>
        <dbReference type="Rhea" id="RHEA:15053"/>
        <dbReference type="ChEBI" id="CHEBI:15378"/>
        <dbReference type="ChEBI" id="CHEBI:57453"/>
        <dbReference type="ChEBI" id="CHEBI:143788"/>
        <dbReference type="ChEBI" id="CHEBI:147286"/>
        <dbReference type="ChEBI" id="CHEBI:195366"/>
        <dbReference type="EC" id="2.1.2.2"/>
    </reaction>
</comment>
<keyword evidence="2 4" id="KW-0808">Transferase</keyword>
<sequence>MMKRIVVLISGGGSNLQTILDNCLSGEINGRVEAVISNRPDAYGLVRAKRYGCEAITLDHKQFTSREAFDEQLQATIDEFSPDLVVLAGFMRILTPEFVQAYLGKMINIHPSLLPKYPGLHTHKRALEAGDKEAGATVHFVTPELDGGPPILQGKVPILPKDEELDLAKRVIAIEHVIYPKVVGWFCEERLTLAEGDVIFAGKTLQIPLTLDDTNATK</sequence>
<dbReference type="HAMAP" id="MF_01930">
    <property type="entry name" value="PurN"/>
    <property type="match status" value="1"/>
</dbReference>
<evidence type="ECO:0000256" key="1">
    <source>
        <dbReference type="ARBA" id="ARBA00005054"/>
    </source>
</evidence>
<accession>A0ABV7WVW6</accession>
<feature type="site" description="Raises pKa of active site His" evidence="4">
    <location>
        <position position="146"/>
    </location>
</feature>
<keyword evidence="7" id="KW-1185">Reference proteome</keyword>
<feature type="binding site" evidence="4">
    <location>
        <position position="108"/>
    </location>
    <ligand>
        <name>(6R)-10-formyltetrahydrofolate</name>
        <dbReference type="ChEBI" id="CHEBI:195366"/>
    </ligand>
</feature>
<comment type="function">
    <text evidence="4">Catalyzes the transfer of a formyl group from 10-formyltetrahydrofolate to 5-phospho-ribosyl-glycinamide (GAR), producing 5-phospho-ribosyl-N-formylglycinamide (FGAR) and tetrahydrofolate.</text>
</comment>
<dbReference type="NCBIfam" id="TIGR00639">
    <property type="entry name" value="PurN"/>
    <property type="match status" value="1"/>
</dbReference>
<dbReference type="InterPro" id="IPR002376">
    <property type="entry name" value="Formyl_transf_N"/>
</dbReference>
<dbReference type="GO" id="GO:0004644">
    <property type="term" value="F:phosphoribosylglycinamide formyltransferase activity"/>
    <property type="evidence" value="ECO:0007669"/>
    <property type="project" value="UniProtKB-EC"/>
</dbReference>
<dbReference type="InterPro" id="IPR036477">
    <property type="entry name" value="Formyl_transf_N_sf"/>
</dbReference>
<feature type="binding site" evidence="4">
    <location>
        <begin position="91"/>
        <end position="94"/>
    </location>
    <ligand>
        <name>(6R)-10-formyltetrahydrofolate</name>
        <dbReference type="ChEBI" id="CHEBI:195366"/>
    </ligand>
</feature>